<sequence>MSLRWLIVAALLLAALLVQIPIVLNPDLACLLTEGEQVLDGRKPGVDLFELNPPLSVYLYMPASMLARTTGIAPEVIVIILILVEIVVALLIIDRAAAAARLAPEERIIATCLFAFLFAILPIGVFGQREHVAVIALTPFIAVTAIRWRGLSPGPVAVLAGLGAGLAMSIKPHLALVVGLPIVLAVFRQRSLRPLFSPEAMMAAAVVIGYGAVLVFVFPAYLFDYAPMVSAAYLPLRMNLGDLLSFPAMVMAGSIVFLGLLAPHEFKMGGSATPWLVAAVGGAASFVLQGKHWTYTAFALCVFAIAAPLLHARMRTMRMPVMIAGLAAIALIGYCLSLQVRPFPPLKERVQALAKHPRLITIGDHVALGHPLVREVNGTWVGSSCVQVLAAGAMMLQKTRQPTEGERARLDGIIDFERRHLLADLRAGRPDVILVDTHLLSAVPFDWLAWARSDPDLAAELSRYREVEDAGGRVRILVARSGSER</sequence>
<keyword evidence="3" id="KW-1185">Reference proteome</keyword>
<feature type="transmembrane region" description="Helical" evidence="1">
    <location>
        <begin position="293"/>
        <end position="312"/>
    </location>
</feature>
<organism evidence="2 3">
    <name type="scientific">Bradyrhizobium agreste</name>
    <dbReference type="NCBI Taxonomy" id="2751811"/>
    <lineage>
        <taxon>Bacteria</taxon>
        <taxon>Pseudomonadati</taxon>
        <taxon>Pseudomonadota</taxon>
        <taxon>Alphaproteobacteria</taxon>
        <taxon>Hyphomicrobiales</taxon>
        <taxon>Nitrobacteraceae</taxon>
        <taxon>Bradyrhizobium</taxon>
    </lineage>
</organism>
<feature type="transmembrane region" description="Helical" evidence="1">
    <location>
        <begin position="269"/>
        <end position="287"/>
    </location>
</feature>
<dbReference type="Proteomes" id="UP000807370">
    <property type="component" value="Unassembled WGS sequence"/>
</dbReference>
<protein>
    <recommendedName>
        <fullName evidence="4">Glycosyltransferase RgtA/B/C/D-like domain-containing protein</fullName>
    </recommendedName>
</protein>
<reference evidence="2 3" key="1">
    <citation type="submission" date="2020-07" db="EMBL/GenBank/DDBJ databases">
        <title>Bradyrhizobium diversity isolated from nodules of indigenous legumes of Western Australia.</title>
        <authorList>
            <person name="Klepa M.S."/>
        </authorList>
    </citation>
    <scope>NUCLEOTIDE SEQUENCE [LARGE SCALE GENOMIC DNA]</scope>
    <source>
        <strain evidence="2 3">CNPSo 4010</strain>
    </source>
</reference>
<dbReference type="EMBL" id="JACCHP010000011">
    <property type="protein sequence ID" value="MBH5399537.1"/>
    <property type="molecule type" value="Genomic_DNA"/>
</dbReference>
<keyword evidence="1" id="KW-0472">Membrane</keyword>
<feature type="transmembrane region" description="Helical" evidence="1">
    <location>
        <begin position="200"/>
        <end position="223"/>
    </location>
</feature>
<proteinExistence type="predicted"/>
<feature type="transmembrane region" description="Helical" evidence="1">
    <location>
        <begin position="132"/>
        <end position="150"/>
    </location>
</feature>
<feature type="transmembrane region" description="Helical" evidence="1">
    <location>
        <begin position="108"/>
        <end position="125"/>
    </location>
</feature>
<evidence type="ECO:0000313" key="3">
    <source>
        <dbReference type="Proteomes" id="UP000807370"/>
    </source>
</evidence>
<comment type="caution">
    <text evidence="2">The sequence shown here is derived from an EMBL/GenBank/DDBJ whole genome shotgun (WGS) entry which is preliminary data.</text>
</comment>
<feature type="transmembrane region" description="Helical" evidence="1">
    <location>
        <begin position="243"/>
        <end position="262"/>
    </location>
</feature>
<keyword evidence="1" id="KW-1133">Transmembrane helix</keyword>
<name>A0ABS0PQT2_9BRAD</name>
<evidence type="ECO:0008006" key="4">
    <source>
        <dbReference type="Google" id="ProtNLM"/>
    </source>
</evidence>
<feature type="transmembrane region" description="Helical" evidence="1">
    <location>
        <begin position="170"/>
        <end position="188"/>
    </location>
</feature>
<evidence type="ECO:0000256" key="1">
    <source>
        <dbReference type="SAM" id="Phobius"/>
    </source>
</evidence>
<gene>
    <name evidence="2" type="ORF">HZZ13_17350</name>
</gene>
<keyword evidence="1" id="KW-0812">Transmembrane</keyword>
<accession>A0ABS0PQT2</accession>
<feature type="transmembrane region" description="Helical" evidence="1">
    <location>
        <begin position="76"/>
        <end position="93"/>
    </location>
</feature>
<feature type="transmembrane region" description="Helical" evidence="1">
    <location>
        <begin position="319"/>
        <end position="340"/>
    </location>
</feature>
<evidence type="ECO:0000313" key="2">
    <source>
        <dbReference type="EMBL" id="MBH5399537.1"/>
    </source>
</evidence>